<keyword evidence="6" id="KW-1278">Translocase</keyword>
<comment type="function">
    <text evidence="6">Part of a membrane-bound complex that couples electron transfer with translocation of ions across the membrane.</text>
</comment>
<feature type="domain" description="FMN-binding" evidence="7">
    <location>
        <begin position="109"/>
        <end position="201"/>
    </location>
</feature>
<gene>
    <name evidence="8" type="primary">rsxG</name>
    <name evidence="6" type="synonym">rnfG</name>
    <name evidence="8" type="ORF">GPL32_03090</name>
</gene>
<dbReference type="PANTHER" id="PTHR36118">
    <property type="entry name" value="ION-TRANSLOCATING OXIDOREDUCTASE COMPLEX SUBUNIT G"/>
    <property type="match status" value="1"/>
</dbReference>
<dbReference type="PIRSF" id="PIRSF006091">
    <property type="entry name" value="E_trnsport_RnfG"/>
    <property type="match status" value="1"/>
</dbReference>
<dbReference type="HAMAP" id="MF_00479">
    <property type="entry name" value="RsxG_RnfG"/>
    <property type="match status" value="1"/>
</dbReference>
<dbReference type="PANTHER" id="PTHR36118:SF1">
    <property type="entry name" value="ION-TRANSLOCATING OXIDOREDUCTASE COMPLEX SUBUNIT G"/>
    <property type="match status" value="1"/>
</dbReference>
<dbReference type="EC" id="7.-.-.-" evidence="6"/>
<keyword evidence="6" id="KW-0812">Transmembrane</keyword>
<keyword evidence="6" id="KW-0472">Membrane</keyword>
<name>A0A7C9P0C7_9GAMM</name>
<keyword evidence="5 6" id="KW-0249">Electron transport</keyword>
<evidence type="ECO:0000313" key="9">
    <source>
        <dbReference type="Proteomes" id="UP000480312"/>
    </source>
</evidence>
<evidence type="ECO:0000256" key="1">
    <source>
        <dbReference type="ARBA" id="ARBA00022448"/>
    </source>
</evidence>
<comment type="caution">
    <text evidence="8">The sequence shown here is derived from an EMBL/GenBank/DDBJ whole genome shotgun (WGS) entry which is preliminary data.</text>
</comment>
<keyword evidence="6" id="KW-1003">Cell membrane</keyword>
<dbReference type="GO" id="GO:0010181">
    <property type="term" value="F:FMN binding"/>
    <property type="evidence" value="ECO:0007669"/>
    <property type="project" value="InterPro"/>
</dbReference>
<keyword evidence="6" id="KW-0997">Cell inner membrane</keyword>
<keyword evidence="1 6" id="KW-0813">Transport</keyword>
<dbReference type="NCBIfam" id="NF002519">
    <property type="entry name" value="PRK01908.1"/>
    <property type="match status" value="1"/>
</dbReference>
<dbReference type="GO" id="GO:0009055">
    <property type="term" value="F:electron transfer activity"/>
    <property type="evidence" value="ECO:0007669"/>
    <property type="project" value="InterPro"/>
</dbReference>
<evidence type="ECO:0000256" key="3">
    <source>
        <dbReference type="ARBA" id="ARBA00022630"/>
    </source>
</evidence>
<comment type="subcellular location">
    <subcellularLocation>
        <location evidence="6">Cell inner membrane</location>
        <topology evidence="6">Single-pass membrane protein</topology>
    </subcellularLocation>
</comment>
<evidence type="ECO:0000256" key="5">
    <source>
        <dbReference type="ARBA" id="ARBA00022982"/>
    </source>
</evidence>
<accession>A0A7C9P0C7</accession>
<sequence length="215" mass="23515">MTPRQAMLHGAFALGVFSLVTAGSVALTRAVTAERIAAHQQAYQHRQLQEVLPAPFVDIAVQTVLESSFELPSPEKLGHQASQRDSQRGWHVQSGTRSVIILPVVTRQGYNGEIQLLVGIDQQQRITGVRVTQHQETPGLGDDIERQRSDWITNFNGLGLNSLPPNGWAVRKDGGHFDAFTGATITPRAVVNAVHRALNYVADTDLPITFEEPSP</sequence>
<dbReference type="Proteomes" id="UP000480312">
    <property type="component" value="Unassembled WGS sequence"/>
</dbReference>
<keyword evidence="2 6" id="KW-0597">Phosphoprotein</keyword>
<dbReference type="InterPro" id="IPR007329">
    <property type="entry name" value="FMN-bd"/>
</dbReference>
<dbReference type="SMART" id="SM00900">
    <property type="entry name" value="FMN_bind"/>
    <property type="match status" value="1"/>
</dbReference>
<keyword evidence="6" id="KW-1133">Transmembrane helix</keyword>
<comment type="similarity">
    <text evidence="6">Belongs to the RnfG family.</text>
</comment>
<feature type="modified residue" description="FMN phosphoryl threonine" evidence="6">
    <location>
        <position position="184"/>
    </location>
</feature>
<proteinExistence type="inferred from homology"/>
<dbReference type="InterPro" id="IPR010209">
    <property type="entry name" value="Ion_transpt_RnfG/RsxG"/>
</dbReference>
<dbReference type="NCBIfam" id="TIGR01947">
    <property type="entry name" value="rnfG"/>
    <property type="match status" value="1"/>
</dbReference>
<dbReference type="GO" id="GO:0005886">
    <property type="term" value="C:plasma membrane"/>
    <property type="evidence" value="ECO:0007669"/>
    <property type="project" value="UniProtKB-SubCell"/>
</dbReference>
<dbReference type="Pfam" id="PF04205">
    <property type="entry name" value="FMN_bind"/>
    <property type="match status" value="1"/>
</dbReference>
<keyword evidence="4 6" id="KW-0288">FMN</keyword>
<dbReference type="AlphaFoldDB" id="A0A7C9P0C7"/>
<evidence type="ECO:0000313" key="8">
    <source>
        <dbReference type="EMBL" id="NDL69493.1"/>
    </source>
</evidence>
<dbReference type="GO" id="GO:0022900">
    <property type="term" value="P:electron transport chain"/>
    <property type="evidence" value="ECO:0007669"/>
    <property type="project" value="UniProtKB-UniRule"/>
</dbReference>
<organism evidence="8 9">
    <name type="scientific">Vreelandella alkaliphila</name>
    <dbReference type="NCBI Taxonomy" id="272774"/>
    <lineage>
        <taxon>Bacteria</taxon>
        <taxon>Pseudomonadati</taxon>
        <taxon>Pseudomonadota</taxon>
        <taxon>Gammaproteobacteria</taxon>
        <taxon>Oceanospirillales</taxon>
        <taxon>Halomonadaceae</taxon>
        <taxon>Vreelandella</taxon>
    </lineage>
</organism>
<reference evidence="8 9" key="1">
    <citation type="submission" date="2020-01" db="EMBL/GenBank/DDBJ databases">
        <title>Whole genome sequencing of Halomonas alkaliphila strain LS44.</title>
        <authorList>
            <person name="Kumar S."/>
            <person name="Paul D."/>
            <person name="Shouche Y."/>
            <person name="Suryavanshi M.V."/>
        </authorList>
    </citation>
    <scope>NUCLEOTIDE SEQUENCE [LARGE SCALE GENOMIC DNA]</scope>
    <source>
        <strain evidence="8 9">LS44</strain>
    </source>
</reference>
<evidence type="ECO:0000256" key="2">
    <source>
        <dbReference type="ARBA" id="ARBA00022553"/>
    </source>
</evidence>
<comment type="cofactor">
    <cofactor evidence="6">
        <name>FMN</name>
        <dbReference type="ChEBI" id="CHEBI:58210"/>
    </cofactor>
</comment>
<dbReference type="EMBL" id="JAAEHK010000002">
    <property type="protein sequence ID" value="NDL69493.1"/>
    <property type="molecule type" value="Genomic_DNA"/>
</dbReference>
<evidence type="ECO:0000256" key="6">
    <source>
        <dbReference type="HAMAP-Rule" id="MF_00479"/>
    </source>
</evidence>
<keyword evidence="3 6" id="KW-0285">Flavoprotein</keyword>
<dbReference type="OrthoDB" id="9784165at2"/>
<evidence type="ECO:0000259" key="7">
    <source>
        <dbReference type="SMART" id="SM00900"/>
    </source>
</evidence>
<protein>
    <recommendedName>
        <fullName evidence="6">Ion-translocating oxidoreductase complex subunit G</fullName>
        <ecNumber evidence="6">7.-.-.-</ecNumber>
    </recommendedName>
    <alternativeName>
        <fullName evidence="6">Rnf electron transport complex subunit G</fullName>
    </alternativeName>
</protein>
<dbReference type="RefSeq" id="WP_162217433.1">
    <property type="nucleotide sequence ID" value="NZ_JAAEHK010000002.1"/>
</dbReference>
<evidence type="ECO:0000256" key="4">
    <source>
        <dbReference type="ARBA" id="ARBA00022643"/>
    </source>
</evidence>
<comment type="subunit">
    <text evidence="6">The complex is composed of six subunits: RnfA, RnfB, RnfC, RnfD, RnfE and RnfG.</text>
</comment>